<evidence type="ECO:0000259" key="2">
    <source>
        <dbReference type="Pfam" id="PF00561"/>
    </source>
</evidence>
<gene>
    <name evidence="3" type="ORF">H9854_05390</name>
</gene>
<dbReference type="SUPFAM" id="SSF53474">
    <property type="entry name" value="alpha/beta-Hydrolases"/>
    <property type="match status" value="1"/>
</dbReference>
<dbReference type="InterPro" id="IPR000073">
    <property type="entry name" value="AB_hydrolase_1"/>
</dbReference>
<dbReference type="GO" id="GO:0016787">
    <property type="term" value="F:hydrolase activity"/>
    <property type="evidence" value="ECO:0007669"/>
    <property type="project" value="UniProtKB-KW"/>
</dbReference>
<dbReference type="EMBL" id="DXFC01000162">
    <property type="protein sequence ID" value="HIX61649.1"/>
    <property type="molecule type" value="Genomic_DNA"/>
</dbReference>
<dbReference type="InterPro" id="IPR000639">
    <property type="entry name" value="Epox_hydrolase-like"/>
</dbReference>
<feature type="domain" description="AB hydrolase-1" evidence="2">
    <location>
        <begin position="16"/>
        <end position="243"/>
    </location>
</feature>
<proteinExistence type="predicted"/>
<dbReference type="InterPro" id="IPR029058">
    <property type="entry name" value="AB_hydrolase_fold"/>
</dbReference>
<dbReference type="Gene3D" id="3.40.50.1820">
    <property type="entry name" value="alpha/beta hydrolase"/>
    <property type="match status" value="1"/>
</dbReference>
<dbReference type="Pfam" id="PF00561">
    <property type="entry name" value="Abhydrolase_1"/>
    <property type="match status" value="1"/>
</dbReference>
<sequence>MSVELNYRDTGGEGIPLFVVHGLMGSADNWRSHVNTWQQQRRVVAVDLRNHGRSPHANGMSYAEMAQDLLGVMDRLDIERAHLLGHSMGGKVVISLARLAPQRVASLIVADIAPQAYGHDHDAIFAGLRNVQRGQPQNRRQADDLFAEHVEDRATRLFLATNLVRSEKGGLQLRLGLDQIEAGYADIIQEPAGEGAFEGSVLVVRGGRSAYVPDSALPHLRTVLPQAQVVTLETAGHWLHAEQPEAFQAAVNEFLSRQDPGPAAPQA</sequence>
<protein>
    <submittedName>
        <fullName evidence="3">Alpha/beta fold hydrolase</fullName>
    </submittedName>
</protein>
<dbReference type="PRINTS" id="PR00111">
    <property type="entry name" value="ABHYDROLASE"/>
</dbReference>
<evidence type="ECO:0000313" key="3">
    <source>
        <dbReference type="EMBL" id="HIX61649.1"/>
    </source>
</evidence>
<evidence type="ECO:0000256" key="1">
    <source>
        <dbReference type="ARBA" id="ARBA00022801"/>
    </source>
</evidence>
<dbReference type="PANTHER" id="PTHR46118">
    <property type="entry name" value="PROTEIN ABHD11"/>
    <property type="match status" value="1"/>
</dbReference>
<organism evidence="3 4">
    <name type="scientific">Candidatus Halomonas stercoripullorum</name>
    <dbReference type="NCBI Taxonomy" id="2838617"/>
    <lineage>
        <taxon>Bacteria</taxon>
        <taxon>Pseudomonadati</taxon>
        <taxon>Pseudomonadota</taxon>
        <taxon>Gammaproteobacteria</taxon>
        <taxon>Oceanospirillales</taxon>
        <taxon>Halomonadaceae</taxon>
        <taxon>Halomonas</taxon>
    </lineage>
</organism>
<comment type="caution">
    <text evidence="3">The sequence shown here is derived from an EMBL/GenBank/DDBJ whole genome shotgun (WGS) entry which is preliminary data.</text>
</comment>
<evidence type="ECO:0000313" key="4">
    <source>
        <dbReference type="Proteomes" id="UP000824248"/>
    </source>
</evidence>
<dbReference type="PRINTS" id="PR00412">
    <property type="entry name" value="EPOXHYDRLASE"/>
</dbReference>
<dbReference type="PANTHER" id="PTHR46118:SF4">
    <property type="entry name" value="PROTEIN ABHD11"/>
    <property type="match status" value="1"/>
</dbReference>
<accession>A0A9D1WLW9</accession>
<dbReference type="Proteomes" id="UP000824248">
    <property type="component" value="Unassembled WGS sequence"/>
</dbReference>
<keyword evidence="1 3" id="KW-0378">Hydrolase</keyword>
<reference evidence="3" key="1">
    <citation type="journal article" date="2021" name="PeerJ">
        <title>Extensive microbial diversity within the chicken gut microbiome revealed by metagenomics and culture.</title>
        <authorList>
            <person name="Gilroy R."/>
            <person name="Ravi A."/>
            <person name="Getino M."/>
            <person name="Pursley I."/>
            <person name="Horton D.L."/>
            <person name="Alikhan N.F."/>
            <person name="Baker D."/>
            <person name="Gharbi K."/>
            <person name="Hall N."/>
            <person name="Watson M."/>
            <person name="Adriaenssens E.M."/>
            <person name="Foster-Nyarko E."/>
            <person name="Jarju S."/>
            <person name="Secka A."/>
            <person name="Antonio M."/>
            <person name="Oren A."/>
            <person name="Chaudhuri R.R."/>
            <person name="La Ragione R."/>
            <person name="Hildebrand F."/>
            <person name="Pallen M.J."/>
        </authorList>
    </citation>
    <scope>NUCLEOTIDE SEQUENCE</scope>
    <source>
        <strain evidence="3">1193</strain>
    </source>
</reference>
<name>A0A9D1WLW9_9GAMM</name>
<dbReference type="AlphaFoldDB" id="A0A9D1WLW9"/>
<reference evidence="3" key="2">
    <citation type="submission" date="2021-04" db="EMBL/GenBank/DDBJ databases">
        <authorList>
            <person name="Gilroy R."/>
        </authorList>
    </citation>
    <scope>NUCLEOTIDE SEQUENCE</scope>
    <source>
        <strain evidence="3">1193</strain>
    </source>
</reference>